<reference evidence="1 2" key="1">
    <citation type="submission" date="2018-09" db="EMBL/GenBank/DDBJ databases">
        <title>Altererythrobacter sp.Ery1 and Ery12, the genome sequencing of novel strains in genus Alterythrobacter.</title>
        <authorList>
            <person name="Cheng H."/>
            <person name="Wu Y.-H."/>
            <person name="Fang C."/>
            <person name="Xu X.-W."/>
        </authorList>
    </citation>
    <scope>NUCLEOTIDE SEQUENCE [LARGE SCALE GENOMIC DNA]</scope>
    <source>
        <strain evidence="1 2">Ery12</strain>
    </source>
</reference>
<evidence type="ECO:0000313" key="1">
    <source>
        <dbReference type="EMBL" id="RJX69862.1"/>
    </source>
</evidence>
<proteinExistence type="predicted"/>
<accession>A0A419R4I2</accession>
<dbReference type="Proteomes" id="UP000284322">
    <property type="component" value="Unassembled WGS sequence"/>
</dbReference>
<protein>
    <submittedName>
        <fullName evidence="1">Uncharacterized protein</fullName>
    </submittedName>
</protein>
<name>A0A419R4I2_9SPHN</name>
<organism evidence="1 2">
    <name type="scientific">Tsuneonella suprasediminis</name>
    <dbReference type="NCBI Taxonomy" id="2306996"/>
    <lineage>
        <taxon>Bacteria</taxon>
        <taxon>Pseudomonadati</taxon>
        <taxon>Pseudomonadota</taxon>
        <taxon>Alphaproteobacteria</taxon>
        <taxon>Sphingomonadales</taxon>
        <taxon>Erythrobacteraceae</taxon>
        <taxon>Tsuneonella</taxon>
    </lineage>
</organism>
<evidence type="ECO:0000313" key="2">
    <source>
        <dbReference type="Proteomes" id="UP000284322"/>
    </source>
</evidence>
<gene>
    <name evidence="1" type="ORF">D6858_02885</name>
</gene>
<comment type="caution">
    <text evidence="1">The sequence shown here is derived from an EMBL/GenBank/DDBJ whole genome shotgun (WGS) entry which is preliminary data.</text>
</comment>
<keyword evidence="2" id="KW-1185">Reference proteome</keyword>
<dbReference type="AlphaFoldDB" id="A0A419R4I2"/>
<sequence>MCAQYLLMLITDHLLSQLSFDQLRQRDCAGFFGWPEDIGFSRIYSRIQTRGAAGLRSADPVSGRSM</sequence>
<dbReference type="EMBL" id="RAHJ01000011">
    <property type="protein sequence ID" value="RJX69862.1"/>
    <property type="molecule type" value="Genomic_DNA"/>
</dbReference>